<sequence length="189" mass="21723">MDTKEKAIDSKWYKQDGSEIKRVIKILLIILAIAAGIIWYSTLMTLPGEVKLNSSMSIETADELVQKAGYIPKDEIKSTEDCRYRFYESSELFGIKTLGSEVCAVETPAEAVYFTHYFADENEQNNAENPGSIFFTVKGEMTRRFGKKPTEAKTPKGRTVWYWIVNKKEQAAVMYVEDGMFELRYTYEE</sequence>
<name>A0AC61PHG5_9FIRM</name>
<organism evidence="1 2">
    <name type="scientific">Aristaeella lactis</name>
    <dbReference type="NCBI Taxonomy" id="3046383"/>
    <lineage>
        <taxon>Bacteria</taxon>
        <taxon>Bacillati</taxon>
        <taxon>Bacillota</taxon>
        <taxon>Clostridia</taxon>
        <taxon>Eubacteriales</taxon>
        <taxon>Aristaeellaceae</taxon>
        <taxon>Aristaeella</taxon>
    </lineage>
</organism>
<proteinExistence type="predicted"/>
<accession>A0AC61PHG5</accession>
<evidence type="ECO:0000313" key="1">
    <source>
        <dbReference type="EMBL" id="SMC35286.1"/>
    </source>
</evidence>
<evidence type="ECO:0000313" key="2">
    <source>
        <dbReference type="Proteomes" id="UP000192328"/>
    </source>
</evidence>
<keyword evidence="2" id="KW-1185">Reference proteome</keyword>
<comment type="caution">
    <text evidence="1">The sequence shown here is derived from an EMBL/GenBank/DDBJ whole genome shotgun (WGS) entry which is preliminary data.</text>
</comment>
<gene>
    <name evidence="1" type="ORF">SAMN06297397_0188</name>
</gene>
<dbReference type="Proteomes" id="UP000192328">
    <property type="component" value="Unassembled WGS sequence"/>
</dbReference>
<protein>
    <submittedName>
        <fullName evidence="1">Uncharacterized protein</fullName>
    </submittedName>
</protein>
<dbReference type="EMBL" id="FWXZ01000001">
    <property type="protein sequence ID" value="SMC35286.1"/>
    <property type="molecule type" value="Genomic_DNA"/>
</dbReference>
<reference evidence="1" key="1">
    <citation type="submission" date="2017-04" db="EMBL/GenBank/DDBJ databases">
        <authorList>
            <person name="Varghese N."/>
            <person name="Submissions S."/>
        </authorList>
    </citation>
    <scope>NUCLEOTIDE SEQUENCE</scope>
    <source>
        <strain evidence="1">WTE2008</strain>
    </source>
</reference>